<proteinExistence type="predicted"/>
<dbReference type="eggNOG" id="ENOG50310DQ">
    <property type="taxonomic scope" value="Bacteria"/>
</dbReference>
<gene>
    <name evidence="2" type="ordered locus">Mnod_6275</name>
</gene>
<dbReference type="HOGENOM" id="CLU_1852879_0_0_5"/>
<dbReference type="OrthoDB" id="8001394at2"/>
<keyword evidence="3" id="KW-1185">Reference proteome</keyword>
<sequence>MATRMREDSAGTITSKEVLQTLFSRADSHKAEMDNARGDFGAFIKDAEATHGIHRKAFKLALSCRRMEAEQLTAFLRAFDLYRDVLNFDAQLDMFATKPAELPDQPAEDAGAAQAAANAEAIQSGIKRTTRKSEKTLN</sequence>
<feature type="compositionally biased region" description="Low complexity" evidence="1">
    <location>
        <begin position="103"/>
        <end position="121"/>
    </location>
</feature>
<dbReference type="Proteomes" id="UP000008207">
    <property type="component" value="Chromosome"/>
</dbReference>
<dbReference type="EMBL" id="CP001349">
    <property type="protein sequence ID" value="ACL61080.1"/>
    <property type="molecule type" value="Genomic_DNA"/>
</dbReference>
<dbReference type="RefSeq" id="WP_015932662.1">
    <property type="nucleotide sequence ID" value="NC_011894.1"/>
</dbReference>
<evidence type="ECO:0000313" key="2">
    <source>
        <dbReference type="EMBL" id="ACL61080.1"/>
    </source>
</evidence>
<organism evidence="2 3">
    <name type="scientific">Methylobacterium nodulans (strain LMG 21967 / CNCM I-2342 / ORS 2060)</name>
    <dbReference type="NCBI Taxonomy" id="460265"/>
    <lineage>
        <taxon>Bacteria</taxon>
        <taxon>Pseudomonadati</taxon>
        <taxon>Pseudomonadota</taxon>
        <taxon>Alphaproteobacteria</taxon>
        <taxon>Hyphomicrobiales</taxon>
        <taxon>Methylobacteriaceae</taxon>
        <taxon>Methylobacterium</taxon>
    </lineage>
</organism>
<protein>
    <submittedName>
        <fullName evidence="2">Uncharacterized protein</fullName>
    </submittedName>
</protein>
<dbReference type="AlphaFoldDB" id="B8IAN5"/>
<name>B8IAN5_METNO</name>
<feature type="region of interest" description="Disordered" evidence="1">
    <location>
        <begin position="100"/>
        <end position="138"/>
    </location>
</feature>
<accession>B8IAN5</accession>
<dbReference type="KEGG" id="mno:Mnod_6275"/>
<dbReference type="STRING" id="460265.Mnod_6275"/>
<reference evidence="2 3" key="1">
    <citation type="submission" date="2009-01" db="EMBL/GenBank/DDBJ databases">
        <title>Complete sequence of chromosome of Methylobacterium nodulans ORS 2060.</title>
        <authorList>
            <consortium name="US DOE Joint Genome Institute"/>
            <person name="Lucas S."/>
            <person name="Copeland A."/>
            <person name="Lapidus A."/>
            <person name="Glavina del Rio T."/>
            <person name="Dalin E."/>
            <person name="Tice H."/>
            <person name="Bruce D."/>
            <person name="Goodwin L."/>
            <person name="Pitluck S."/>
            <person name="Sims D."/>
            <person name="Brettin T."/>
            <person name="Detter J.C."/>
            <person name="Han C."/>
            <person name="Larimer F."/>
            <person name="Land M."/>
            <person name="Hauser L."/>
            <person name="Kyrpides N."/>
            <person name="Ivanova N."/>
            <person name="Marx C.J."/>
            <person name="Richardson P."/>
        </authorList>
    </citation>
    <scope>NUCLEOTIDE SEQUENCE [LARGE SCALE GENOMIC DNA]</scope>
    <source>
        <strain evidence="3">LMG 21967 / CNCM I-2342 / ORS 2060</strain>
    </source>
</reference>
<evidence type="ECO:0000256" key="1">
    <source>
        <dbReference type="SAM" id="MobiDB-lite"/>
    </source>
</evidence>
<evidence type="ECO:0000313" key="3">
    <source>
        <dbReference type="Proteomes" id="UP000008207"/>
    </source>
</evidence>